<dbReference type="AlphaFoldDB" id="A0A1J1IGY3"/>
<evidence type="ECO:0000313" key="2">
    <source>
        <dbReference type="Proteomes" id="UP000183832"/>
    </source>
</evidence>
<name>A0A1J1IGY3_9DIPT</name>
<evidence type="ECO:0000313" key="1">
    <source>
        <dbReference type="EMBL" id="CRK99475.1"/>
    </source>
</evidence>
<accession>A0A1J1IGY3</accession>
<organism evidence="1 2">
    <name type="scientific">Clunio marinus</name>
    <dbReference type="NCBI Taxonomy" id="568069"/>
    <lineage>
        <taxon>Eukaryota</taxon>
        <taxon>Metazoa</taxon>
        <taxon>Ecdysozoa</taxon>
        <taxon>Arthropoda</taxon>
        <taxon>Hexapoda</taxon>
        <taxon>Insecta</taxon>
        <taxon>Pterygota</taxon>
        <taxon>Neoptera</taxon>
        <taxon>Endopterygota</taxon>
        <taxon>Diptera</taxon>
        <taxon>Nematocera</taxon>
        <taxon>Chironomoidea</taxon>
        <taxon>Chironomidae</taxon>
        <taxon>Clunio</taxon>
    </lineage>
</organism>
<keyword evidence="2" id="KW-1185">Reference proteome</keyword>
<reference evidence="1 2" key="1">
    <citation type="submission" date="2015-04" db="EMBL/GenBank/DDBJ databases">
        <authorList>
            <person name="Syromyatnikov M.Y."/>
            <person name="Popov V.N."/>
        </authorList>
    </citation>
    <scope>NUCLEOTIDE SEQUENCE [LARGE SCALE GENOMIC DNA]</scope>
</reference>
<sequence>MSGSRLLKNHECQIHREIIASTTCFVCVCFSMYGKYSVETFLILFQFNSSSEENRRITFLNLIGTFNS</sequence>
<gene>
    <name evidence="1" type="ORF">CLUMA_CG012764</name>
</gene>
<dbReference type="Proteomes" id="UP000183832">
    <property type="component" value="Unassembled WGS sequence"/>
</dbReference>
<proteinExistence type="predicted"/>
<dbReference type="EMBL" id="CVRI01000050">
    <property type="protein sequence ID" value="CRK99475.1"/>
    <property type="molecule type" value="Genomic_DNA"/>
</dbReference>
<protein>
    <submittedName>
        <fullName evidence="1">CLUMA_CG012764, isoform A</fullName>
    </submittedName>
</protein>